<reference evidence="2" key="1">
    <citation type="submission" date="2020-02" db="EMBL/GenBank/DDBJ databases">
        <authorList>
            <person name="Meier V. D."/>
        </authorList>
    </citation>
    <scope>NUCLEOTIDE SEQUENCE</scope>
    <source>
        <strain evidence="2">AVDCRST_MAG28</strain>
    </source>
</reference>
<dbReference type="EMBL" id="CADCVE010000014">
    <property type="protein sequence ID" value="CAA9442554.1"/>
    <property type="molecule type" value="Genomic_DNA"/>
</dbReference>
<evidence type="ECO:0008006" key="3">
    <source>
        <dbReference type="Google" id="ProtNLM"/>
    </source>
</evidence>
<dbReference type="AlphaFoldDB" id="A0A6J4QHY0"/>
<sequence>MLHTKPVAKVLILFLAVAVGFALLLGWEALSESGNARPTVSATAVAQTSDDSEEDLSGEDILDCPDFEDQQEAQESLEADPSDPDNLDPNGDGQACEEEFGDEPGGSTAGGSTTGSSTTGGSTTGGSTNATPKTPLPPPKTPPPSPKTPPPSPPPPPNPGTLMEAGGAIEGPVPVMPSGGCPEEFPVKKGEACYAS</sequence>
<evidence type="ECO:0000313" key="2">
    <source>
        <dbReference type="EMBL" id="CAA9442554.1"/>
    </source>
</evidence>
<feature type="region of interest" description="Disordered" evidence="1">
    <location>
        <begin position="33"/>
        <end position="196"/>
    </location>
</feature>
<protein>
    <recommendedName>
        <fullName evidence="3">Excalibur calcium-binding domain-containing protein</fullName>
    </recommendedName>
</protein>
<feature type="compositionally biased region" description="Acidic residues" evidence="1">
    <location>
        <begin position="50"/>
        <end position="86"/>
    </location>
</feature>
<gene>
    <name evidence="2" type="ORF">AVDCRST_MAG28-550</name>
</gene>
<organism evidence="2">
    <name type="scientific">uncultured Rubrobacteraceae bacterium</name>
    <dbReference type="NCBI Taxonomy" id="349277"/>
    <lineage>
        <taxon>Bacteria</taxon>
        <taxon>Bacillati</taxon>
        <taxon>Actinomycetota</taxon>
        <taxon>Rubrobacteria</taxon>
        <taxon>Rubrobacterales</taxon>
        <taxon>Rubrobacteraceae</taxon>
        <taxon>environmental samples</taxon>
    </lineage>
</organism>
<name>A0A6J4QHY0_9ACTN</name>
<evidence type="ECO:0000256" key="1">
    <source>
        <dbReference type="SAM" id="MobiDB-lite"/>
    </source>
</evidence>
<proteinExistence type="predicted"/>
<accession>A0A6J4QHY0</accession>
<feature type="compositionally biased region" description="Low complexity" evidence="1">
    <location>
        <begin position="114"/>
        <end position="133"/>
    </location>
</feature>
<feature type="compositionally biased region" description="Basic and acidic residues" evidence="1">
    <location>
        <begin position="185"/>
        <end position="196"/>
    </location>
</feature>
<feature type="compositionally biased region" description="Pro residues" evidence="1">
    <location>
        <begin position="134"/>
        <end position="159"/>
    </location>
</feature>
<feature type="compositionally biased region" description="Polar residues" evidence="1">
    <location>
        <begin position="33"/>
        <end position="48"/>
    </location>
</feature>
<feature type="compositionally biased region" description="Gly residues" evidence="1">
    <location>
        <begin position="103"/>
        <end position="113"/>
    </location>
</feature>